<keyword evidence="4" id="KW-0862">Zinc</keyword>
<dbReference type="EMBL" id="QAON01000002">
    <property type="protein sequence ID" value="PTQ90660.1"/>
    <property type="molecule type" value="Genomic_DNA"/>
</dbReference>
<evidence type="ECO:0000313" key="6">
    <source>
        <dbReference type="EMBL" id="PTQ90660.1"/>
    </source>
</evidence>
<comment type="cofactor">
    <cofactor evidence="1">
        <name>Zn(2+)</name>
        <dbReference type="ChEBI" id="CHEBI:29105"/>
    </cofactor>
</comment>
<dbReference type="InterPro" id="IPR036866">
    <property type="entry name" value="RibonucZ/Hydroxyglut_hydro"/>
</dbReference>
<evidence type="ECO:0000256" key="2">
    <source>
        <dbReference type="ARBA" id="ARBA00022723"/>
    </source>
</evidence>
<evidence type="ECO:0000256" key="4">
    <source>
        <dbReference type="ARBA" id="ARBA00022833"/>
    </source>
</evidence>
<protein>
    <submittedName>
        <fullName evidence="6">Glyoxylase-like metal-dependent hydrolase (Beta-lactamase superfamily II)</fullName>
    </submittedName>
</protein>
<evidence type="ECO:0000313" key="7">
    <source>
        <dbReference type="Proteomes" id="UP000244223"/>
    </source>
</evidence>
<feature type="domain" description="Metallo-beta-lactamase" evidence="5">
    <location>
        <begin position="14"/>
        <end position="194"/>
    </location>
</feature>
<dbReference type="CDD" id="cd07737">
    <property type="entry name" value="YcbL-like_MBL-fold"/>
    <property type="match status" value="1"/>
</dbReference>
<dbReference type="RefSeq" id="WP_107864512.1">
    <property type="nucleotide sequence ID" value="NZ_QAON01000002.1"/>
</dbReference>
<accession>A0A2T5J2B5</accession>
<dbReference type="Gene3D" id="3.60.15.10">
    <property type="entry name" value="Ribonuclease Z/Hydroxyacylglutathione hydrolase-like"/>
    <property type="match status" value="1"/>
</dbReference>
<dbReference type="SUPFAM" id="SSF56281">
    <property type="entry name" value="Metallo-hydrolase/oxidoreductase"/>
    <property type="match status" value="1"/>
</dbReference>
<gene>
    <name evidence="6" type="ORF">C8N29_10260</name>
</gene>
<dbReference type="InterPro" id="IPR001279">
    <property type="entry name" value="Metallo-B-lactamas"/>
</dbReference>
<keyword evidence="2" id="KW-0479">Metal-binding</keyword>
<dbReference type="Pfam" id="PF00753">
    <property type="entry name" value="Lactamase_B"/>
    <property type="match status" value="1"/>
</dbReference>
<reference evidence="6 7" key="1">
    <citation type="submission" date="2018-04" db="EMBL/GenBank/DDBJ databases">
        <title>Genomic Encyclopedia of Archaeal and Bacterial Type Strains, Phase II (KMG-II): from individual species to whole genera.</title>
        <authorList>
            <person name="Goeker M."/>
        </authorList>
    </citation>
    <scope>NUCLEOTIDE SEQUENCE [LARGE SCALE GENOMIC DNA]</scope>
    <source>
        <strain evidence="6 7">DSM 5822</strain>
    </source>
</reference>
<proteinExistence type="predicted"/>
<keyword evidence="7" id="KW-1185">Reference proteome</keyword>
<evidence type="ECO:0000259" key="5">
    <source>
        <dbReference type="SMART" id="SM00849"/>
    </source>
</evidence>
<dbReference type="InterPro" id="IPR051453">
    <property type="entry name" value="MBL_Glyoxalase_II"/>
</dbReference>
<dbReference type="PANTHER" id="PTHR46233">
    <property type="entry name" value="HYDROXYACYLGLUTATHIONE HYDROLASE GLOC"/>
    <property type="match status" value="1"/>
</dbReference>
<name>A0A2T5J2B5_9GAMM</name>
<dbReference type="GO" id="GO:0046872">
    <property type="term" value="F:metal ion binding"/>
    <property type="evidence" value="ECO:0007669"/>
    <property type="project" value="UniProtKB-KW"/>
</dbReference>
<dbReference type="GO" id="GO:0016787">
    <property type="term" value="F:hydrolase activity"/>
    <property type="evidence" value="ECO:0007669"/>
    <property type="project" value="UniProtKB-KW"/>
</dbReference>
<keyword evidence="3 6" id="KW-0378">Hydrolase</keyword>
<comment type="caution">
    <text evidence="6">The sequence shown here is derived from an EMBL/GenBank/DDBJ whole genome shotgun (WGS) entry which is preliminary data.</text>
</comment>
<dbReference type="SMART" id="SM00849">
    <property type="entry name" value="Lactamase_B"/>
    <property type="match status" value="1"/>
</dbReference>
<evidence type="ECO:0000256" key="3">
    <source>
        <dbReference type="ARBA" id="ARBA00022801"/>
    </source>
</evidence>
<dbReference type="OrthoDB" id="9802248at2"/>
<dbReference type="Proteomes" id="UP000244223">
    <property type="component" value="Unassembled WGS sequence"/>
</dbReference>
<organism evidence="6 7">
    <name type="scientific">Agitococcus lubricus</name>
    <dbReference type="NCBI Taxonomy" id="1077255"/>
    <lineage>
        <taxon>Bacteria</taxon>
        <taxon>Pseudomonadati</taxon>
        <taxon>Pseudomonadota</taxon>
        <taxon>Gammaproteobacteria</taxon>
        <taxon>Moraxellales</taxon>
        <taxon>Moraxellaceae</taxon>
        <taxon>Agitococcus</taxon>
    </lineage>
</organism>
<sequence length="214" mass="23873">MALKYQIIPVTPFVQNCTLLWCDETMQGTLVDAGGDMNKLITAVEQAGVKIVKLLLTHGHLDHVGAATKLAQHFAVDIEGPHQEEKFWLDMLPQQAMMFQFPPAQPFLPQRWLTQNDTVQVGNLSLEVRFCPGHTPGHVVFIHHDSKLAIVGDVLFKDGIGRTDFPRGDYQTLIHSIQQQLFSLPDDYQFIAGHGAMSTIGREKQSNPFVGKFG</sequence>
<dbReference type="PANTHER" id="PTHR46233:SF3">
    <property type="entry name" value="HYDROXYACYLGLUTATHIONE HYDROLASE GLOC"/>
    <property type="match status" value="1"/>
</dbReference>
<evidence type="ECO:0000256" key="1">
    <source>
        <dbReference type="ARBA" id="ARBA00001947"/>
    </source>
</evidence>
<dbReference type="AlphaFoldDB" id="A0A2T5J2B5"/>